<dbReference type="OrthoDB" id="1092431at2"/>
<gene>
    <name evidence="2" type="ORF">E1J38_011055</name>
</gene>
<evidence type="ECO:0000259" key="1">
    <source>
        <dbReference type="PROSITE" id="PS50042"/>
    </source>
</evidence>
<dbReference type="PROSITE" id="PS50042">
    <property type="entry name" value="CNMP_BINDING_3"/>
    <property type="match status" value="1"/>
</dbReference>
<dbReference type="AlphaFoldDB" id="A0A562YBU5"/>
<dbReference type="Gene3D" id="2.60.120.10">
    <property type="entry name" value="Jelly Rolls"/>
    <property type="match status" value="1"/>
</dbReference>
<dbReference type="CDD" id="cd00038">
    <property type="entry name" value="CAP_ED"/>
    <property type="match status" value="1"/>
</dbReference>
<dbReference type="InterPro" id="IPR014710">
    <property type="entry name" value="RmlC-like_jellyroll"/>
</dbReference>
<dbReference type="InterPro" id="IPR018490">
    <property type="entry name" value="cNMP-bd_dom_sf"/>
</dbReference>
<feature type="domain" description="Cyclic nucleotide-binding" evidence="1">
    <location>
        <begin position="16"/>
        <end position="75"/>
    </location>
</feature>
<dbReference type="InterPro" id="IPR000595">
    <property type="entry name" value="cNMP-bd_dom"/>
</dbReference>
<dbReference type="Proteomes" id="UP000295814">
    <property type="component" value="Unassembled WGS sequence"/>
</dbReference>
<accession>A0A562YBU5</accession>
<reference evidence="2 3" key="2">
    <citation type="submission" date="2019-07" db="EMBL/GenBank/DDBJ databases">
        <title>Seonamhaeicola sp. W255 draft genome.</title>
        <authorList>
            <person name="Zhang X.-Y."/>
            <person name="Zhang R."/>
            <person name="Zhong Y.-L."/>
            <person name="Du Z.-J."/>
        </authorList>
    </citation>
    <scope>NUCLEOTIDE SEQUENCE [LARGE SCALE GENOMIC DNA]</scope>
    <source>
        <strain evidence="2 3">W255</strain>
    </source>
</reference>
<dbReference type="Pfam" id="PF00027">
    <property type="entry name" value="cNMP_binding"/>
    <property type="match status" value="1"/>
</dbReference>
<dbReference type="SUPFAM" id="SSF51206">
    <property type="entry name" value="cAMP-binding domain-like"/>
    <property type="match status" value="1"/>
</dbReference>
<reference evidence="2 3" key="1">
    <citation type="submission" date="2019-03" db="EMBL/GenBank/DDBJ databases">
        <authorList>
            <person name="Zhong Y.L."/>
        </authorList>
    </citation>
    <scope>NUCLEOTIDE SEQUENCE [LARGE SCALE GENOMIC DNA]</scope>
    <source>
        <strain evidence="2 3">W255</strain>
    </source>
</reference>
<proteinExistence type="predicted"/>
<evidence type="ECO:0000313" key="3">
    <source>
        <dbReference type="Proteomes" id="UP000295814"/>
    </source>
</evidence>
<protein>
    <submittedName>
        <fullName evidence="2">Crp/Fnr family transcriptional regulator</fullName>
    </submittedName>
</protein>
<dbReference type="RefSeq" id="WP_133356945.1">
    <property type="nucleotide sequence ID" value="NZ_SMZJ02000006.1"/>
</dbReference>
<comment type="caution">
    <text evidence="2">The sequence shown here is derived from an EMBL/GenBank/DDBJ whole genome shotgun (WGS) entry which is preliminary data.</text>
</comment>
<sequence length="197" mass="23330">MIQEKKAQPLLDYIRRFVTLTHEEETIVLSSVKYRKYLKGQYIVQQGDVCKYSSFILSGCTKTFYVDDKGQEHIIMFAIEDWWTSDIGSFITQTSADYNVQCLETTETIQFSYYAQEELLQKVPKLERLFRMMLERAFVASQKRIVRNFSLTAKEQYLHFKEQYPEIEQRIPQYMIASYLGITKEFLSKIKSQLASE</sequence>
<organism evidence="2 3">
    <name type="scientific">Seonamhaeicola sediminis</name>
    <dbReference type="NCBI Taxonomy" id="2528206"/>
    <lineage>
        <taxon>Bacteria</taxon>
        <taxon>Pseudomonadati</taxon>
        <taxon>Bacteroidota</taxon>
        <taxon>Flavobacteriia</taxon>
        <taxon>Flavobacteriales</taxon>
        <taxon>Flavobacteriaceae</taxon>
    </lineage>
</organism>
<evidence type="ECO:0000313" key="2">
    <source>
        <dbReference type="EMBL" id="TWO31916.1"/>
    </source>
</evidence>
<name>A0A562YBU5_9FLAO</name>
<dbReference type="EMBL" id="SMZJ02000006">
    <property type="protein sequence ID" value="TWO31916.1"/>
    <property type="molecule type" value="Genomic_DNA"/>
</dbReference>
<keyword evidence="3" id="KW-1185">Reference proteome</keyword>